<protein>
    <submittedName>
        <fullName evidence="2">3-oxoacyl-[acyl-carrier-protein] reductase FabG</fullName>
        <ecNumber evidence="2">1.1.1.100</ecNumber>
    </submittedName>
</protein>
<evidence type="ECO:0000313" key="2">
    <source>
        <dbReference type="EMBL" id="CTQ63586.1"/>
    </source>
</evidence>
<dbReference type="PANTHER" id="PTHR42879:SF6">
    <property type="entry name" value="NADPH-DEPENDENT REDUCTASE BACG"/>
    <property type="match status" value="1"/>
</dbReference>
<dbReference type="InterPro" id="IPR036291">
    <property type="entry name" value="NAD(P)-bd_dom_sf"/>
</dbReference>
<dbReference type="GeneID" id="97667526"/>
<dbReference type="CDD" id="cd05344">
    <property type="entry name" value="BKR_like_SDR_like"/>
    <property type="match status" value="1"/>
</dbReference>
<dbReference type="EC" id="1.1.1.100" evidence="2"/>
<dbReference type="GO" id="GO:0004316">
    <property type="term" value="F:3-oxoacyl-[acyl-carrier-protein] reductase (NADPH) activity"/>
    <property type="evidence" value="ECO:0007669"/>
    <property type="project" value="UniProtKB-EC"/>
</dbReference>
<keyword evidence="2" id="KW-0560">Oxidoreductase</keyword>
<gene>
    <name evidence="2" type="primary">fabG_1</name>
    <name evidence="2" type="ORF">LA5096_00045</name>
</gene>
<accession>A0A0M6Z999</accession>
<dbReference type="PANTHER" id="PTHR42879">
    <property type="entry name" value="3-OXOACYL-(ACYL-CARRIER-PROTEIN) REDUCTASE"/>
    <property type="match status" value="1"/>
</dbReference>
<dbReference type="Pfam" id="PF13561">
    <property type="entry name" value="adh_short_C2"/>
    <property type="match status" value="1"/>
</dbReference>
<dbReference type="STRING" id="311410.LA5095_02676"/>
<dbReference type="SUPFAM" id="SSF51735">
    <property type="entry name" value="NAD(P)-binding Rossmann-fold domains"/>
    <property type="match status" value="1"/>
</dbReference>
<dbReference type="InterPro" id="IPR002347">
    <property type="entry name" value="SDR_fam"/>
</dbReference>
<dbReference type="InterPro" id="IPR050259">
    <property type="entry name" value="SDR"/>
</dbReference>
<keyword evidence="3" id="KW-1185">Reference proteome</keyword>
<reference evidence="3" key="1">
    <citation type="submission" date="2015-07" db="EMBL/GenBank/DDBJ databases">
        <authorList>
            <person name="Rodrigo-Torres Lidia"/>
            <person name="Arahal R.David."/>
        </authorList>
    </citation>
    <scope>NUCLEOTIDE SEQUENCE [LARGE SCALE GENOMIC DNA]</scope>
    <source>
        <strain evidence="3">CECT 5096</strain>
    </source>
</reference>
<organism evidence="2 3">
    <name type="scientific">Roseibium album</name>
    <dbReference type="NCBI Taxonomy" id="311410"/>
    <lineage>
        <taxon>Bacteria</taxon>
        <taxon>Pseudomonadati</taxon>
        <taxon>Pseudomonadota</taxon>
        <taxon>Alphaproteobacteria</taxon>
        <taxon>Hyphomicrobiales</taxon>
        <taxon>Stappiaceae</taxon>
        <taxon>Roseibium</taxon>
    </lineage>
</organism>
<dbReference type="RefSeq" id="WP_055116805.1">
    <property type="nucleotide sequence ID" value="NZ_CXWA01000003.1"/>
</dbReference>
<name>A0A0M6Z999_9HYPH</name>
<dbReference type="Proteomes" id="UP000049983">
    <property type="component" value="Unassembled WGS sequence"/>
</dbReference>
<evidence type="ECO:0000313" key="3">
    <source>
        <dbReference type="Proteomes" id="UP000049983"/>
    </source>
</evidence>
<comment type="similarity">
    <text evidence="1">Belongs to the short-chain dehydrogenases/reductases (SDR) family.</text>
</comment>
<dbReference type="AlphaFoldDB" id="A0A0M6Z999"/>
<evidence type="ECO:0000256" key="1">
    <source>
        <dbReference type="ARBA" id="ARBA00006484"/>
    </source>
</evidence>
<dbReference type="EMBL" id="CXWC01000001">
    <property type="protein sequence ID" value="CTQ63586.1"/>
    <property type="molecule type" value="Genomic_DNA"/>
</dbReference>
<dbReference type="OrthoDB" id="7257744at2"/>
<dbReference type="Gene3D" id="3.40.50.720">
    <property type="entry name" value="NAD(P)-binding Rossmann-like Domain"/>
    <property type="match status" value="1"/>
</dbReference>
<proteinExistence type="inferred from homology"/>
<dbReference type="PRINTS" id="PR00081">
    <property type="entry name" value="GDHRDH"/>
</dbReference>
<sequence length="234" mass="25024">MSDTKVALITAGGSGMGADAARRLASDGMKVAILSSSGKGEALAKELGGFGYTGSNLEPGNLKSFVEKSLETFGQIDVLVNSAGHGPKGDILEISDEDWHRGMDYYLMNVIRPSRIVAPIMAEQGGGTILNISTFATFEPDPMFPTSGVFRAGLASFTKLFSDKFAAQNVRMNNILPGFIDSLPEKDDRRERIPMGRYGRSDEVSGLISYLASDEAAYITGQNIRIDGGLTRSV</sequence>